<gene>
    <name evidence="2" type="ORF">CHIRRI_LOCUS13255</name>
</gene>
<sequence>MASQSSDDKINTFLNIETVNDDFFNEIVERKMKITRDKFKIRLVFIMPATGKNENYVSVVYRAKISVELLETNEKVFVNAIIKALITTIPELKEFGVFPRERYMFEEIIESFEDIWRDVGGETVIFGPGCLAIHSDPYEIIVLDDLKAEGFEVLDRKVGVNLDQAKAVMKTLAKFHAAGAVRYQKDGMIKSILDRNLSVPRFPKDGPLGKACKKFFDAFFDGVKDLNVSDSCVGKIARWDPTELLDASFRGCIPMKSGFTVLNHGDDWINNMMFKLDEDGNTVDFRLLDFQMSFWGSPVADLFYFLMSSVKDDVKVAHFDEIIAYYHEQLVEALEKLKYDKHIPTLEELKEEMMEKKELGMKLSNLHHHLLILFF</sequence>
<dbReference type="SMART" id="SM00587">
    <property type="entry name" value="CHK"/>
    <property type="match status" value="1"/>
</dbReference>
<dbReference type="Pfam" id="PF02958">
    <property type="entry name" value="EcKL"/>
    <property type="match status" value="1"/>
</dbReference>
<keyword evidence="3" id="KW-1185">Reference proteome</keyword>
<accession>A0A9N9S7F9</accession>
<evidence type="ECO:0000259" key="1">
    <source>
        <dbReference type="SMART" id="SM00587"/>
    </source>
</evidence>
<dbReference type="AlphaFoldDB" id="A0A9N9S7F9"/>
<dbReference type="Proteomes" id="UP001153620">
    <property type="component" value="Chromosome 4"/>
</dbReference>
<protein>
    <recommendedName>
        <fullName evidence="1">CHK kinase-like domain-containing protein</fullName>
    </recommendedName>
</protein>
<dbReference type="Gene3D" id="3.90.1200.10">
    <property type="match status" value="1"/>
</dbReference>
<dbReference type="InterPro" id="IPR015897">
    <property type="entry name" value="CHK_kinase-like"/>
</dbReference>
<dbReference type="PANTHER" id="PTHR11012">
    <property type="entry name" value="PROTEIN KINASE-LIKE DOMAIN-CONTAINING"/>
    <property type="match status" value="1"/>
</dbReference>
<dbReference type="EMBL" id="OU895880">
    <property type="protein sequence ID" value="CAG9810442.1"/>
    <property type="molecule type" value="Genomic_DNA"/>
</dbReference>
<reference evidence="2" key="1">
    <citation type="submission" date="2022-01" db="EMBL/GenBank/DDBJ databases">
        <authorList>
            <person name="King R."/>
        </authorList>
    </citation>
    <scope>NUCLEOTIDE SEQUENCE</scope>
</reference>
<dbReference type="SUPFAM" id="SSF56112">
    <property type="entry name" value="Protein kinase-like (PK-like)"/>
    <property type="match status" value="1"/>
</dbReference>
<dbReference type="PANTHER" id="PTHR11012:SF6">
    <property type="entry name" value="CHK DOMAIN OV1-RELATED"/>
    <property type="match status" value="1"/>
</dbReference>
<evidence type="ECO:0000313" key="2">
    <source>
        <dbReference type="EMBL" id="CAG9810442.1"/>
    </source>
</evidence>
<name>A0A9N9S7F9_9DIPT</name>
<dbReference type="OrthoDB" id="191037at2759"/>
<evidence type="ECO:0000313" key="3">
    <source>
        <dbReference type="Proteomes" id="UP001153620"/>
    </source>
</evidence>
<organism evidence="2 3">
    <name type="scientific">Chironomus riparius</name>
    <dbReference type="NCBI Taxonomy" id="315576"/>
    <lineage>
        <taxon>Eukaryota</taxon>
        <taxon>Metazoa</taxon>
        <taxon>Ecdysozoa</taxon>
        <taxon>Arthropoda</taxon>
        <taxon>Hexapoda</taxon>
        <taxon>Insecta</taxon>
        <taxon>Pterygota</taxon>
        <taxon>Neoptera</taxon>
        <taxon>Endopterygota</taxon>
        <taxon>Diptera</taxon>
        <taxon>Nematocera</taxon>
        <taxon>Chironomoidea</taxon>
        <taxon>Chironomidae</taxon>
        <taxon>Chironominae</taxon>
        <taxon>Chironomus</taxon>
    </lineage>
</organism>
<reference evidence="2" key="2">
    <citation type="submission" date="2022-10" db="EMBL/GenBank/DDBJ databases">
        <authorList>
            <consortium name="ENA_rothamsted_submissions"/>
            <consortium name="culmorum"/>
            <person name="King R."/>
        </authorList>
    </citation>
    <scope>NUCLEOTIDE SEQUENCE</scope>
</reference>
<proteinExistence type="predicted"/>
<feature type="domain" description="CHK kinase-like" evidence="1">
    <location>
        <begin position="141"/>
        <end position="336"/>
    </location>
</feature>
<dbReference type="InterPro" id="IPR004119">
    <property type="entry name" value="EcKL"/>
</dbReference>
<dbReference type="InterPro" id="IPR011009">
    <property type="entry name" value="Kinase-like_dom_sf"/>
</dbReference>